<dbReference type="Gene3D" id="1.10.260.40">
    <property type="entry name" value="lambda repressor-like DNA-binding domains"/>
    <property type="match status" value="1"/>
</dbReference>
<dbReference type="InterPro" id="IPR010982">
    <property type="entry name" value="Lambda_DNA-bd_dom_sf"/>
</dbReference>
<proteinExistence type="predicted"/>
<gene>
    <name evidence="1" type="ORF">GCM10007377_12150</name>
</gene>
<dbReference type="AlphaFoldDB" id="A0A8J3AJ39"/>
<dbReference type="EMBL" id="BMDH01000003">
    <property type="protein sequence ID" value="GGI14684.1"/>
    <property type="molecule type" value="Genomic_DNA"/>
</dbReference>
<dbReference type="GO" id="GO:0003677">
    <property type="term" value="F:DNA binding"/>
    <property type="evidence" value="ECO:0007669"/>
    <property type="project" value="InterPro"/>
</dbReference>
<name>A0A8J3AJ39_9BIFI</name>
<reference evidence="1" key="2">
    <citation type="submission" date="2020-09" db="EMBL/GenBank/DDBJ databases">
        <authorList>
            <person name="Sun Q."/>
            <person name="Sedlacek I."/>
        </authorList>
    </citation>
    <scope>NUCLEOTIDE SEQUENCE</scope>
    <source>
        <strain evidence="1">CCM 8606</strain>
    </source>
</reference>
<sequence>MNTIIRSEKNISKYYSVTQLDKVVTFVTISGMETNITNSVMQFAVEYLNRCAKAQGVTRQQIADHTGFSRQSVNAWFRKHRMTLDQFITVAFFLRQNPGDLLSLASDQCLRSRADGGDPDVVSY</sequence>
<comment type="caution">
    <text evidence="1">The sequence shown here is derived from an EMBL/GenBank/DDBJ whole genome shotgun (WGS) entry which is preliminary data.</text>
</comment>
<dbReference type="SUPFAM" id="SSF47413">
    <property type="entry name" value="lambda repressor-like DNA-binding domains"/>
    <property type="match status" value="1"/>
</dbReference>
<dbReference type="Proteomes" id="UP000619536">
    <property type="component" value="Unassembled WGS sequence"/>
</dbReference>
<accession>A0A8J3AJ39</accession>
<organism evidence="1 2">
    <name type="scientific">Galliscardovia ingluviei</name>
    <dbReference type="NCBI Taxonomy" id="1769422"/>
    <lineage>
        <taxon>Bacteria</taxon>
        <taxon>Bacillati</taxon>
        <taxon>Actinomycetota</taxon>
        <taxon>Actinomycetes</taxon>
        <taxon>Bifidobacteriales</taxon>
        <taxon>Bifidobacteriaceae</taxon>
        <taxon>Galliscardovia</taxon>
    </lineage>
</organism>
<keyword evidence="2" id="KW-1185">Reference proteome</keyword>
<protein>
    <submittedName>
        <fullName evidence="1">Uncharacterized protein</fullName>
    </submittedName>
</protein>
<reference evidence="1" key="1">
    <citation type="journal article" date="2014" name="Int. J. Syst. Evol. Microbiol.">
        <title>Complete genome sequence of Corynebacterium casei LMG S-19264T (=DSM 44701T), isolated from a smear-ripened cheese.</title>
        <authorList>
            <consortium name="US DOE Joint Genome Institute (JGI-PGF)"/>
            <person name="Walter F."/>
            <person name="Albersmeier A."/>
            <person name="Kalinowski J."/>
            <person name="Ruckert C."/>
        </authorList>
    </citation>
    <scope>NUCLEOTIDE SEQUENCE</scope>
    <source>
        <strain evidence="1">CCM 8606</strain>
    </source>
</reference>
<evidence type="ECO:0000313" key="1">
    <source>
        <dbReference type="EMBL" id="GGI14684.1"/>
    </source>
</evidence>
<evidence type="ECO:0000313" key="2">
    <source>
        <dbReference type="Proteomes" id="UP000619536"/>
    </source>
</evidence>